<accession>A0A401SDH7</accession>
<dbReference type="PANTHER" id="PTHR23045:SF9">
    <property type="entry name" value="LEUCINE RICH REPEAT CONTAINING 37A-RELATED"/>
    <property type="match status" value="1"/>
</dbReference>
<dbReference type="SUPFAM" id="SSF52058">
    <property type="entry name" value="L domain-like"/>
    <property type="match status" value="1"/>
</dbReference>
<evidence type="ECO:0000313" key="4">
    <source>
        <dbReference type="EMBL" id="GCC28467.1"/>
    </source>
</evidence>
<feature type="compositionally biased region" description="Basic residues" evidence="3">
    <location>
        <begin position="654"/>
        <end position="669"/>
    </location>
</feature>
<feature type="region of interest" description="Disordered" evidence="3">
    <location>
        <begin position="650"/>
        <end position="669"/>
    </location>
</feature>
<dbReference type="Gene3D" id="3.80.10.10">
    <property type="entry name" value="Ribonuclease Inhibitor"/>
    <property type="match status" value="1"/>
</dbReference>
<keyword evidence="2" id="KW-0677">Repeat</keyword>
<evidence type="ECO:0000256" key="1">
    <source>
        <dbReference type="ARBA" id="ARBA00022614"/>
    </source>
</evidence>
<dbReference type="Pfam" id="PF13855">
    <property type="entry name" value="LRR_8"/>
    <property type="match status" value="1"/>
</dbReference>
<sequence>MSGLFDDFGENDITSVQETNWLPYRWTETLDLHGNQLDTLQKDSFEGLILVKKLNLSQNVISKIAGYTFQALPFLEILDLSDNKVSMLLDGTFKSWHGLRFFRQLNLKSNPLEVIQNDAFDKLPSMQYLDLRGTKLSVQMMYPAFMAVPNIVQLDVPDAVRCCLCYVARTVEILFNTVKIECSDPCAANDSSCDVSETFLMINGTVLRSQMSLRNHRILESFFNQKVEPSKKLARENKLSRSSKLGLLHQIEESEKNMYVGNHLDPRLADPNTVRSKLRQRPSFARDNRFSSHLGRANHLQWNINDGRTDRRSPLNVFNSDNIPLHQLNHRPPEHLNHGPRLTTSASKFDKNVKHKRHKVIKRVRRGQLEDQIDSIKQEVKSTTIFTFKETTTDKSKTTFEFEDHYPDIVKLNISTQRPETPRTVVKPPEEVISIFEIPSSSPESDMLTQAIVEVGNRSDDSYSKKTKVEQNPLLRKALDPGHFSRTMQEAEVIDVGNNEAYKVNVSDGSWHKPLGQFLDKAVQNEVEQNSATQPNAKLTQLEIIKLLEDAYKKSTEQTNYTEETSTTRVSEHRTTTPAVEKVEDDKEEAGGKETDVFPPPITRPRPRPRPHPHPHKGHETGTYVPNYAEMLNTEPSKCIGQSEDCRKENLRYEKKRKHHSRPQKNHQN</sequence>
<dbReference type="OMA" id="HKGHETG"/>
<comment type="caution">
    <text evidence="4">The sequence shown here is derived from an EMBL/GenBank/DDBJ whole genome shotgun (WGS) entry which is preliminary data.</text>
</comment>
<feature type="region of interest" description="Disordered" evidence="3">
    <location>
        <begin position="555"/>
        <end position="626"/>
    </location>
</feature>
<name>A0A401SDH7_CHIPU</name>
<dbReference type="InterPro" id="IPR032675">
    <property type="entry name" value="LRR_dom_sf"/>
</dbReference>
<organism evidence="4 5">
    <name type="scientific">Chiloscyllium punctatum</name>
    <name type="common">Brownbanded bambooshark</name>
    <name type="synonym">Hemiscyllium punctatum</name>
    <dbReference type="NCBI Taxonomy" id="137246"/>
    <lineage>
        <taxon>Eukaryota</taxon>
        <taxon>Metazoa</taxon>
        <taxon>Chordata</taxon>
        <taxon>Craniata</taxon>
        <taxon>Vertebrata</taxon>
        <taxon>Chondrichthyes</taxon>
        <taxon>Elasmobranchii</taxon>
        <taxon>Galeomorphii</taxon>
        <taxon>Galeoidea</taxon>
        <taxon>Orectolobiformes</taxon>
        <taxon>Hemiscylliidae</taxon>
        <taxon>Chiloscyllium</taxon>
    </lineage>
</organism>
<dbReference type="OrthoDB" id="676979at2759"/>
<evidence type="ECO:0000313" key="5">
    <source>
        <dbReference type="Proteomes" id="UP000287033"/>
    </source>
</evidence>
<dbReference type="STRING" id="137246.A0A401SDH7"/>
<proteinExistence type="predicted"/>
<evidence type="ECO:0008006" key="6">
    <source>
        <dbReference type="Google" id="ProtNLM"/>
    </source>
</evidence>
<reference evidence="4 5" key="1">
    <citation type="journal article" date="2018" name="Nat. Ecol. Evol.">
        <title>Shark genomes provide insights into elasmobranch evolution and the origin of vertebrates.</title>
        <authorList>
            <person name="Hara Y"/>
            <person name="Yamaguchi K"/>
            <person name="Onimaru K"/>
            <person name="Kadota M"/>
            <person name="Koyanagi M"/>
            <person name="Keeley SD"/>
            <person name="Tatsumi K"/>
            <person name="Tanaka K"/>
            <person name="Motone F"/>
            <person name="Kageyama Y"/>
            <person name="Nozu R"/>
            <person name="Adachi N"/>
            <person name="Nishimura O"/>
            <person name="Nakagawa R"/>
            <person name="Tanegashima C"/>
            <person name="Kiyatake I"/>
            <person name="Matsumoto R"/>
            <person name="Murakumo K"/>
            <person name="Nishida K"/>
            <person name="Terakita A"/>
            <person name="Kuratani S"/>
            <person name="Sato K"/>
            <person name="Hyodo S Kuraku.S."/>
        </authorList>
    </citation>
    <scope>NUCLEOTIDE SEQUENCE [LARGE SCALE GENOMIC DNA]</scope>
</reference>
<dbReference type="PANTHER" id="PTHR23045">
    <property type="entry name" value="LEUCINE-RICH REPEAT-CONTAINING PROTEIN 37A"/>
    <property type="match status" value="1"/>
</dbReference>
<protein>
    <recommendedName>
        <fullName evidence="6">LRRC37A/B like protein 1 C-terminal domain-containing protein</fullName>
    </recommendedName>
</protein>
<dbReference type="InterPro" id="IPR015753">
    <property type="entry name" value="LRRC37"/>
</dbReference>
<dbReference type="SMART" id="SM00369">
    <property type="entry name" value="LRR_TYP"/>
    <property type="match status" value="4"/>
</dbReference>
<feature type="compositionally biased region" description="Basic residues" evidence="3">
    <location>
        <begin position="605"/>
        <end position="617"/>
    </location>
</feature>
<dbReference type="AlphaFoldDB" id="A0A401SDH7"/>
<feature type="compositionally biased region" description="Basic and acidic residues" evidence="3">
    <location>
        <begin position="570"/>
        <end position="596"/>
    </location>
</feature>
<feature type="compositionally biased region" description="Polar residues" evidence="3">
    <location>
        <begin position="557"/>
        <end position="569"/>
    </location>
</feature>
<keyword evidence="1" id="KW-0433">Leucine-rich repeat</keyword>
<keyword evidence="5" id="KW-1185">Reference proteome</keyword>
<dbReference type="EMBL" id="BEZZ01000207">
    <property type="protein sequence ID" value="GCC28467.1"/>
    <property type="molecule type" value="Genomic_DNA"/>
</dbReference>
<evidence type="ECO:0000256" key="2">
    <source>
        <dbReference type="ARBA" id="ARBA00022737"/>
    </source>
</evidence>
<dbReference type="InterPro" id="IPR001611">
    <property type="entry name" value="Leu-rich_rpt"/>
</dbReference>
<gene>
    <name evidence="4" type="ORF">chiPu_0006897</name>
</gene>
<dbReference type="InterPro" id="IPR003591">
    <property type="entry name" value="Leu-rich_rpt_typical-subtyp"/>
</dbReference>
<dbReference type="Proteomes" id="UP000287033">
    <property type="component" value="Unassembled WGS sequence"/>
</dbReference>
<evidence type="ECO:0000256" key="3">
    <source>
        <dbReference type="SAM" id="MobiDB-lite"/>
    </source>
</evidence>